<name>A0A7S4QET3_9STRA</name>
<evidence type="ECO:0008006" key="4">
    <source>
        <dbReference type="Google" id="ProtNLM"/>
    </source>
</evidence>
<dbReference type="PANTHER" id="PTHR48054:SF94">
    <property type="entry name" value="LEUCINE-RICH REPEAT RECEPTOR-LIKE PROTEIN FASCIATED EAR2"/>
    <property type="match status" value="1"/>
</dbReference>
<evidence type="ECO:0000256" key="1">
    <source>
        <dbReference type="ARBA" id="ARBA00022614"/>
    </source>
</evidence>
<dbReference type="EMBL" id="HBNS01001362">
    <property type="protein sequence ID" value="CAE4580006.1"/>
    <property type="molecule type" value="Transcribed_RNA"/>
</dbReference>
<dbReference type="InterPro" id="IPR052592">
    <property type="entry name" value="LRR-RLK"/>
</dbReference>
<sequence>MTGSVPAEIYNIDFLLQLDLNDNLLTGTIATEIGDVRYLQFVQIENNKFTGTVPTEMGNLVFMSVFDAFSNELTGSMPQEVCNLRNQFPDDPVNLLEKLTVDCNTTAIFQVNCPVPDCCTSCG</sequence>
<dbReference type="PANTHER" id="PTHR48054">
    <property type="entry name" value="RECEPTOR KINASE-LIKE PROTEIN XA21"/>
    <property type="match status" value="1"/>
</dbReference>
<dbReference type="AlphaFoldDB" id="A0A7S4QET3"/>
<dbReference type="InterPro" id="IPR001611">
    <property type="entry name" value="Leu-rich_rpt"/>
</dbReference>
<gene>
    <name evidence="3" type="ORF">DBRI00130_LOCUS1092</name>
</gene>
<reference evidence="3" key="1">
    <citation type="submission" date="2021-01" db="EMBL/GenBank/DDBJ databases">
        <authorList>
            <person name="Corre E."/>
            <person name="Pelletier E."/>
            <person name="Niang G."/>
            <person name="Scheremetjew M."/>
            <person name="Finn R."/>
            <person name="Kale V."/>
            <person name="Holt S."/>
            <person name="Cochrane G."/>
            <person name="Meng A."/>
            <person name="Brown T."/>
            <person name="Cohen L."/>
        </authorList>
    </citation>
    <scope>NUCLEOTIDE SEQUENCE</scope>
    <source>
        <strain evidence="3">GSO104</strain>
    </source>
</reference>
<dbReference type="SUPFAM" id="SSF52058">
    <property type="entry name" value="L domain-like"/>
    <property type="match status" value="1"/>
</dbReference>
<dbReference type="FunFam" id="3.80.10.10:FF:000041">
    <property type="entry name" value="LRR receptor-like serine/threonine-protein kinase ERECTA"/>
    <property type="match status" value="1"/>
</dbReference>
<keyword evidence="1" id="KW-0433">Leucine-rich repeat</keyword>
<keyword evidence="2" id="KW-0677">Repeat</keyword>
<proteinExistence type="predicted"/>
<evidence type="ECO:0000313" key="3">
    <source>
        <dbReference type="EMBL" id="CAE4580006.1"/>
    </source>
</evidence>
<organism evidence="3">
    <name type="scientific">Ditylum brightwellii</name>
    <dbReference type="NCBI Taxonomy" id="49249"/>
    <lineage>
        <taxon>Eukaryota</taxon>
        <taxon>Sar</taxon>
        <taxon>Stramenopiles</taxon>
        <taxon>Ochrophyta</taxon>
        <taxon>Bacillariophyta</taxon>
        <taxon>Mediophyceae</taxon>
        <taxon>Lithodesmiophycidae</taxon>
        <taxon>Lithodesmiales</taxon>
        <taxon>Lithodesmiaceae</taxon>
        <taxon>Ditylum</taxon>
    </lineage>
</organism>
<accession>A0A7S4QET3</accession>
<dbReference type="InterPro" id="IPR032675">
    <property type="entry name" value="LRR_dom_sf"/>
</dbReference>
<protein>
    <recommendedName>
        <fullName evidence="4">LRRNT domain-containing protein</fullName>
    </recommendedName>
</protein>
<dbReference type="Gene3D" id="3.80.10.10">
    <property type="entry name" value="Ribonuclease Inhibitor"/>
    <property type="match status" value="1"/>
</dbReference>
<evidence type="ECO:0000256" key="2">
    <source>
        <dbReference type="ARBA" id="ARBA00022737"/>
    </source>
</evidence>
<dbReference type="Pfam" id="PF00560">
    <property type="entry name" value="LRR_1"/>
    <property type="match status" value="1"/>
</dbReference>